<feature type="compositionally biased region" description="Basic and acidic residues" evidence="5">
    <location>
        <begin position="568"/>
        <end position="578"/>
    </location>
</feature>
<evidence type="ECO:0000256" key="4">
    <source>
        <dbReference type="ARBA" id="ARBA00023274"/>
    </source>
</evidence>
<dbReference type="GO" id="GO:0006412">
    <property type="term" value="P:translation"/>
    <property type="evidence" value="ECO:0007669"/>
    <property type="project" value="InterPro"/>
</dbReference>
<sequence>MLLGTNLDLQDVSSTVVLEACQTASKFAGLKTFEEDYSETPDYPVIDPETRGLSEVSKKYLKDRLDWVDSIKNSPTVEEKLIQLNMRRKYGWKTNVINEDMFGYDCTPYYKFITRTYLVPENGLPAIYSDTFLTEKARHFAEQLREPLKDILRLEFEGTQHTVDENNELKPSELSYAKTQAVANQINRLLIAGLASDTAHLRTCQVDHKPKLEAFWFCGGMEPKNREIGFKKVKKKFYGEKSKIDPEGPVERNFQYLGSSLLQIRCVNPIKNYVDAESDLCEKGDNFPDRMRQFAKAYGIPRTVRYGTCLNGHWSGDGHRSSLLSIHPQHHLAHDYRQNSHWLEDQQSALDSQAIVCSFSRLLAQAYNFGFDQFTDLDYPFSTQFISTNGLNWSFYTYQLNTIKISKHDYQKNNRQNLCWGTKPMKIIEENHQLNEVVLENLIKFYLNPPVPISSSKGNVTPFIQATLNDFPDLEREFVFENLRDMYCMRNIQPEKKPLPEIYDWEKIFKIRHKTMPMAARKRFFEFPFGFPGSNPYEEPFVLRNPRKVPKALFRYRRLLKLKKEDDEINTARDKERQTMFGEGENNSTNK</sequence>
<dbReference type="PANTHER" id="PTHR13014">
    <property type="entry name" value="MITOCHONDRIAL 28S RIBOSOMAL PROTEIN S30/P52 PRO-APOTOTIC PROTEIN"/>
    <property type="match status" value="1"/>
</dbReference>
<dbReference type="PANTHER" id="PTHR13014:SF3">
    <property type="entry name" value="LARGE RIBOSOMAL SUBUNIT PROTEIN ML65"/>
    <property type="match status" value="1"/>
</dbReference>
<protein>
    <submittedName>
        <fullName evidence="6">Uncharacterized protein</fullName>
    </submittedName>
</protein>
<dbReference type="GO" id="GO:0003735">
    <property type="term" value="F:structural constituent of ribosome"/>
    <property type="evidence" value="ECO:0007669"/>
    <property type="project" value="InterPro"/>
</dbReference>
<comment type="subcellular location">
    <subcellularLocation>
        <location evidence="1">Mitochondrion</location>
    </subcellularLocation>
</comment>
<dbReference type="Pfam" id="PF07147">
    <property type="entry name" value="PDCD9"/>
    <property type="match status" value="1"/>
</dbReference>
<keyword evidence="2" id="KW-0689">Ribosomal protein</keyword>
<evidence type="ECO:0000256" key="5">
    <source>
        <dbReference type="SAM" id="MobiDB-lite"/>
    </source>
</evidence>
<dbReference type="AlphaFoldDB" id="A0A8J2Q2H9"/>
<evidence type="ECO:0000256" key="3">
    <source>
        <dbReference type="ARBA" id="ARBA00023128"/>
    </source>
</evidence>
<dbReference type="EMBL" id="CAJVCH010571659">
    <property type="protein sequence ID" value="CAG7838182.1"/>
    <property type="molecule type" value="Genomic_DNA"/>
</dbReference>
<evidence type="ECO:0000313" key="6">
    <source>
        <dbReference type="EMBL" id="CAG7838182.1"/>
    </source>
</evidence>
<accession>A0A8J2Q2H9</accession>
<name>A0A8J2Q2H9_9HEXA</name>
<comment type="caution">
    <text evidence="6">The sequence shown here is derived from an EMBL/GenBank/DDBJ whole genome shotgun (WGS) entry which is preliminary data.</text>
</comment>
<evidence type="ECO:0000313" key="7">
    <source>
        <dbReference type="Proteomes" id="UP000708208"/>
    </source>
</evidence>
<evidence type="ECO:0000256" key="1">
    <source>
        <dbReference type="ARBA" id="ARBA00004173"/>
    </source>
</evidence>
<dbReference type="InterPro" id="IPR010793">
    <property type="entry name" value="Ribosomal_mL37/mL65"/>
</dbReference>
<proteinExistence type="predicted"/>
<dbReference type="InterPro" id="IPR039982">
    <property type="entry name" value="Ribosomal_mL65"/>
</dbReference>
<dbReference type="GO" id="GO:0005762">
    <property type="term" value="C:mitochondrial large ribosomal subunit"/>
    <property type="evidence" value="ECO:0007669"/>
    <property type="project" value="TreeGrafter"/>
</dbReference>
<keyword evidence="7" id="KW-1185">Reference proteome</keyword>
<dbReference type="Proteomes" id="UP000708208">
    <property type="component" value="Unassembled WGS sequence"/>
</dbReference>
<feature type="region of interest" description="Disordered" evidence="5">
    <location>
        <begin position="568"/>
        <end position="591"/>
    </location>
</feature>
<keyword evidence="4" id="KW-0687">Ribonucleoprotein</keyword>
<organism evidence="6 7">
    <name type="scientific">Allacma fusca</name>
    <dbReference type="NCBI Taxonomy" id="39272"/>
    <lineage>
        <taxon>Eukaryota</taxon>
        <taxon>Metazoa</taxon>
        <taxon>Ecdysozoa</taxon>
        <taxon>Arthropoda</taxon>
        <taxon>Hexapoda</taxon>
        <taxon>Collembola</taxon>
        <taxon>Symphypleona</taxon>
        <taxon>Sminthuridae</taxon>
        <taxon>Allacma</taxon>
    </lineage>
</organism>
<evidence type="ECO:0000256" key="2">
    <source>
        <dbReference type="ARBA" id="ARBA00022980"/>
    </source>
</evidence>
<reference evidence="6" key="1">
    <citation type="submission" date="2021-06" db="EMBL/GenBank/DDBJ databases">
        <authorList>
            <person name="Hodson N. C."/>
            <person name="Mongue J. A."/>
            <person name="Jaron S. K."/>
        </authorList>
    </citation>
    <scope>NUCLEOTIDE SEQUENCE</scope>
</reference>
<gene>
    <name evidence="6" type="ORF">AFUS01_LOCUS47176</name>
</gene>
<dbReference type="OrthoDB" id="6041973at2759"/>
<keyword evidence="3" id="KW-0496">Mitochondrion</keyword>